<reference evidence="2 3" key="1">
    <citation type="submission" date="2018-01" db="EMBL/GenBank/DDBJ databases">
        <title>Pseudomonas phages infecting Pseudomonas sp. isolated from Prunus avium.</title>
        <authorList>
            <person name="Colberg O."/>
            <person name="Byth Carstens A."/>
        </authorList>
    </citation>
    <scope>NUCLEOTIDE SEQUENCE [LARGE SCALE GENOMIC DNA]</scope>
</reference>
<feature type="compositionally biased region" description="Polar residues" evidence="1">
    <location>
        <begin position="77"/>
        <end position="94"/>
    </location>
</feature>
<sequence>MTPSTIVGESMDRSNLVHAVNTLGAASRVLDRLSAYPNIAAEVKGIWKQLSQDLEAIREDERNARSNPNAAGGSLLGETQQPQRYCGKSESSILGTPNSGFGRGGPGDDGGGSQVWSS</sequence>
<gene>
    <name evidence="2" type="ORF">PsPhBjorn_gp40</name>
</gene>
<evidence type="ECO:0000313" key="2">
    <source>
        <dbReference type="EMBL" id="AUV61776.1"/>
    </source>
</evidence>
<dbReference type="EMBL" id="MG775259">
    <property type="protein sequence ID" value="AUV61776.1"/>
    <property type="molecule type" value="Genomic_DNA"/>
</dbReference>
<dbReference type="Proteomes" id="UP000240564">
    <property type="component" value="Segment"/>
</dbReference>
<evidence type="ECO:0000313" key="3">
    <source>
        <dbReference type="Proteomes" id="UP000240564"/>
    </source>
</evidence>
<protein>
    <submittedName>
        <fullName evidence="2">Uncharacterized protein</fullName>
    </submittedName>
</protein>
<feature type="region of interest" description="Disordered" evidence="1">
    <location>
        <begin position="58"/>
        <end position="118"/>
    </location>
</feature>
<feature type="compositionally biased region" description="Gly residues" evidence="1">
    <location>
        <begin position="101"/>
        <end position="118"/>
    </location>
</feature>
<keyword evidence="3" id="KW-1185">Reference proteome</keyword>
<evidence type="ECO:0000256" key="1">
    <source>
        <dbReference type="SAM" id="MobiDB-lite"/>
    </source>
</evidence>
<accession>A0A2K9VHE0</accession>
<organism evidence="2 3">
    <name type="scientific">Pseudomonas phage Bjorn</name>
    <dbReference type="NCBI Taxonomy" id="2079288"/>
    <lineage>
        <taxon>Viruses</taxon>
        <taxon>Duplodnaviria</taxon>
        <taxon>Heunggongvirae</taxon>
        <taxon>Uroviricota</taxon>
        <taxon>Caudoviricetes</taxon>
        <taxon>Bjornvirus</taxon>
        <taxon>Bjornvirus bjorn</taxon>
    </lineage>
</organism>
<proteinExistence type="predicted"/>
<name>A0A2K9VHE0_9CAUD</name>